<keyword evidence="3" id="KW-0378">Hydrolase</keyword>
<proteinExistence type="predicted"/>
<dbReference type="EC" id="3.1.4.52" evidence="3"/>
<dbReference type="CDD" id="cd01949">
    <property type="entry name" value="GGDEF"/>
    <property type="match status" value="1"/>
</dbReference>
<protein>
    <submittedName>
        <fullName evidence="3">Bifunctional diguanylate cyclase/phosphodiesterase</fullName>
        <ecNumber evidence="3">2.7.7.65</ecNumber>
        <ecNumber evidence="3">3.1.4.52</ecNumber>
    </submittedName>
</protein>
<dbReference type="InterPro" id="IPR050706">
    <property type="entry name" value="Cyclic-di-GMP_PDE-like"/>
</dbReference>
<organism evidence="3">
    <name type="scientific">Salinicola endophyticus</name>
    <dbReference type="NCBI Taxonomy" id="1949083"/>
    <lineage>
        <taxon>Bacteria</taxon>
        <taxon>Pseudomonadati</taxon>
        <taxon>Pseudomonadota</taxon>
        <taxon>Gammaproteobacteria</taxon>
        <taxon>Oceanospirillales</taxon>
        <taxon>Halomonadaceae</taxon>
        <taxon>Salinicola</taxon>
    </lineage>
</organism>
<dbReference type="NCBIfam" id="TIGR00254">
    <property type="entry name" value="GGDEF"/>
    <property type="match status" value="1"/>
</dbReference>
<dbReference type="SUPFAM" id="SSF55073">
    <property type="entry name" value="Nucleotide cyclase"/>
    <property type="match status" value="1"/>
</dbReference>
<dbReference type="Gene3D" id="3.20.20.450">
    <property type="entry name" value="EAL domain"/>
    <property type="match status" value="1"/>
</dbReference>
<dbReference type="InterPro" id="IPR001633">
    <property type="entry name" value="EAL_dom"/>
</dbReference>
<dbReference type="EC" id="2.7.7.65" evidence="3"/>
<dbReference type="GO" id="GO:0052621">
    <property type="term" value="F:diguanylate cyclase activity"/>
    <property type="evidence" value="ECO:0007669"/>
    <property type="project" value="UniProtKB-EC"/>
</dbReference>
<dbReference type="PROSITE" id="PS50883">
    <property type="entry name" value="EAL"/>
    <property type="match status" value="1"/>
</dbReference>
<dbReference type="Pfam" id="PF00563">
    <property type="entry name" value="EAL"/>
    <property type="match status" value="1"/>
</dbReference>
<feature type="domain" description="EAL" evidence="1">
    <location>
        <begin position="1"/>
        <end position="233"/>
    </location>
</feature>
<evidence type="ECO:0000259" key="1">
    <source>
        <dbReference type="PROSITE" id="PS50883"/>
    </source>
</evidence>
<dbReference type="AlphaFoldDB" id="A0AB74UHT9"/>
<dbReference type="SUPFAM" id="SSF141868">
    <property type="entry name" value="EAL domain-like"/>
    <property type="match status" value="1"/>
</dbReference>
<dbReference type="InterPro" id="IPR046342">
    <property type="entry name" value="CBS_dom_sf"/>
</dbReference>
<accession>A0AB74UHT9</accession>
<sequence>MHFQPIVSVPTARVLGYEALARGPRGSPYATPLPLFDAARETGQLAPLERLCRERAVEGWVATGLSELLFLNVTPEVLIDPSHIGGQTVALLAAHGLSPQQIVIEITEQSPGIDPGLMAEAAQHYQAMGFAIALDDLGDGYAGLRLWSQLNPDYVKLDRHFVSGLDRDRVKRRFVRSIVDIAHSLGSRVVAEGVEREGELQALVELGADFYQGWLFARPSPTPQDQRAQLETQLVALAAARRQSVAVTEIRRLSVALPTLSIGTRVAEAAECFSRLPSANALAVVDQRHQPLGLLGRQQLMTLLGKRYGFDLHGRQPVETVMQQRALCVEAGEPLEQVSRKVTGRDESMRDEDFIITDAGRYLGIGHVINLLQLFTEQQVQLARQANPLTQLPGNRPIRAALEHYQRQNTPFVACYLDLDHFKPFNDRFGYALGDQMILTLARVLSEALEREDFLGHLGGDDFILLLESPAGLHLRLAALQQNFAAESLKLLPETERRAGGFEAKDRFDQLRFFPHTRLSITALRVPVNARIDSFGDLWSRFKSAAKRAPHGRVVVSLRGEQRYPQR</sequence>
<dbReference type="Gene3D" id="3.10.580.10">
    <property type="entry name" value="CBS-domain"/>
    <property type="match status" value="1"/>
</dbReference>
<dbReference type="InterPro" id="IPR035919">
    <property type="entry name" value="EAL_sf"/>
</dbReference>
<keyword evidence="3" id="KW-0808">Transferase</keyword>
<dbReference type="GO" id="GO:0071111">
    <property type="term" value="F:cyclic-guanylate-specific phosphodiesterase activity"/>
    <property type="evidence" value="ECO:0007669"/>
    <property type="project" value="UniProtKB-EC"/>
</dbReference>
<dbReference type="InterPro" id="IPR043128">
    <property type="entry name" value="Rev_trsase/Diguanyl_cyclase"/>
</dbReference>
<keyword evidence="3" id="KW-0548">Nucleotidyltransferase</keyword>
<gene>
    <name evidence="3" type="ORF">ABV408_04205</name>
</gene>
<reference evidence="3" key="1">
    <citation type="submission" date="2024-06" db="EMBL/GenBank/DDBJ databases">
        <title>Complete genome of Salinicola endophyticus HNIBRBA4755.</title>
        <authorList>
            <person name="Shin S.Y."/>
            <person name="Kang H."/>
            <person name="Song J."/>
        </authorList>
    </citation>
    <scope>NUCLEOTIDE SEQUENCE</scope>
    <source>
        <strain evidence="3">HNIBRBA4755</strain>
    </source>
</reference>
<evidence type="ECO:0000313" key="3">
    <source>
        <dbReference type="EMBL" id="XCJ80376.1"/>
    </source>
</evidence>
<feature type="domain" description="GGDEF" evidence="2">
    <location>
        <begin position="410"/>
        <end position="561"/>
    </location>
</feature>
<dbReference type="PROSITE" id="PS50887">
    <property type="entry name" value="GGDEF"/>
    <property type="match status" value="1"/>
</dbReference>
<dbReference type="InterPro" id="IPR029787">
    <property type="entry name" value="Nucleotide_cyclase"/>
</dbReference>
<dbReference type="PANTHER" id="PTHR33121">
    <property type="entry name" value="CYCLIC DI-GMP PHOSPHODIESTERASE PDEF"/>
    <property type="match status" value="1"/>
</dbReference>
<name>A0AB74UHT9_9GAMM</name>
<evidence type="ECO:0000259" key="2">
    <source>
        <dbReference type="PROSITE" id="PS50887"/>
    </source>
</evidence>
<dbReference type="SMART" id="SM00052">
    <property type="entry name" value="EAL"/>
    <property type="match status" value="1"/>
</dbReference>
<dbReference type="Gene3D" id="3.30.70.270">
    <property type="match status" value="1"/>
</dbReference>
<dbReference type="EMBL" id="CP159578">
    <property type="protein sequence ID" value="XCJ80376.1"/>
    <property type="molecule type" value="Genomic_DNA"/>
</dbReference>
<dbReference type="InterPro" id="IPR000160">
    <property type="entry name" value="GGDEF_dom"/>
</dbReference>
<dbReference type="SUPFAM" id="SSF54631">
    <property type="entry name" value="CBS-domain pair"/>
    <property type="match status" value="1"/>
</dbReference>
<dbReference type="PANTHER" id="PTHR33121:SF76">
    <property type="entry name" value="SIGNALING PROTEIN"/>
    <property type="match status" value="1"/>
</dbReference>
<dbReference type="Pfam" id="PF00990">
    <property type="entry name" value="GGDEF"/>
    <property type="match status" value="1"/>
</dbReference>
<dbReference type="RefSeq" id="WP_353981199.1">
    <property type="nucleotide sequence ID" value="NZ_CP159578.1"/>
</dbReference>
<dbReference type="SMART" id="SM00267">
    <property type="entry name" value="GGDEF"/>
    <property type="match status" value="1"/>
</dbReference>
<dbReference type="CDD" id="cd01948">
    <property type="entry name" value="EAL"/>
    <property type="match status" value="1"/>
</dbReference>